<evidence type="ECO:0000313" key="2">
    <source>
        <dbReference type="EMBL" id="KJH42517.1"/>
    </source>
</evidence>
<reference evidence="3" key="2">
    <citation type="journal article" date="2016" name="Sci. Rep.">
        <title>Dictyocaulus viviparus genome, variome and transcriptome elucidate lungworm biology and support future intervention.</title>
        <authorList>
            <person name="McNulty S.N."/>
            <person name="Strube C."/>
            <person name="Rosa B.A."/>
            <person name="Martin J.C."/>
            <person name="Tyagi R."/>
            <person name="Choi Y.J."/>
            <person name="Wang Q."/>
            <person name="Hallsworth Pepin K."/>
            <person name="Zhang X."/>
            <person name="Ozersky P."/>
            <person name="Wilson R.K."/>
            <person name="Sternberg P.W."/>
            <person name="Gasser R.B."/>
            <person name="Mitreva M."/>
        </authorList>
    </citation>
    <scope>NUCLEOTIDE SEQUENCE [LARGE SCALE GENOMIC DNA]</scope>
    <source>
        <strain evidence="3">HannoverDv2000</strain>
    </source>
</reference>
<dbReference type="AlphaFoldDB" id="A0A0D8XFM9"/>
<sequence length="101" mass="11476">MNIRTGRSSSSKSNPQSLPQVSITSNQNDRGGSAEFNEYRLVTQMESMCRGLKDGGYVPPPPPYRSSPYPISHPYGQLYSYTFYTFTCLNRTEILLTKQKR</sequence>
<dbReference type="Proteomes" id="UP000053766">
    <property type="component" value="Unassembled WGS sequence"/>
</dbReference>
<reference evidence="2 3" key="1">
    <citation type="submission" date="2013-11" db="EMBL/GenBank/DDBJ databases">
        <title>Draft genome of the bovine lungworm Dictyocaulus viviparus.</title>
        <authorList>
            <person name="Mitreva M."/>
        </authorList>
    </citation>
    <scope>NUCLEOTIDE SEQUENCE [LARGE SCALE GENOMIC DNA]</scope>
    <source>
        <strain evidence="2 3">HannoverDv2000</strain>
    </source>
</reference>
<proteinExistence type="predicted"/>
<evidence type="ECO:0000256" key="1">
    <source>
        <dbReference type="SAM" id="MobiDB-lite"/>
    </source>
</evidence>
<evidence type="ECO:0000313" key="3">
    <source>
        <dbReference type="Proteomes" id="UP000053766"/>
    </source>
</evidence>
<gene>
    <name evidence="2" type="ORF">DICVIV_11492</name>
</gene>
<organism evidence="2 3">
    <name type="scientific">Dictyocaulus viviparus</name>
    <name type="common">Bovine lungworm</name>
    <dbReference type="NCBI Taxonomy" id="29172"/>
    <lineage>
        <taxon>Eukaryota</taxon>
        <taxon>Metazoa</taxon>
        <taxon>Ecdysozoa</taxon>
        <taxon>Nematoda</taxon>
        <taxon>Chromadorea</taxon>
        <taxon>Rhabditida</taxon>
        <taxon>Rhabditina</taxon>
        <taxon>Rhabditomorpha</taxon>
        <taxon>Strongyloidea</taxon>
        <taxon>Metastrongylidae</taxon>
        <taxon>Dictyocaulus</taxon>
    </lineage>
</organism>
<keyword evidence="3" id="KW-1185">Reference proteome</keyword>
<accession>A0A0D8XFM9</accession>
<feature type="compositionally biased region" description="Polar residues" evidence="1">
    <location>
        <begin position="14"/>
        <end position="30"/>
    </location>
</feature>
<protein>
    <submittedName>
        <fullName evidence="2">Uncharacterized protein</fullName>
    </submittedName>
</protein>
<dbReference type="EMBL" id="KN716656">
    <property type="protein sequence ID" value="KJH42517.1"/>
    <property type="molecule type" value="Genomic_DNA"/>
</dbReference>
<name>A0A0D8XFM9_DICVI</name>
<feature type="region of interest" description="Disordered" evidence="1">
    <location>
        <begin position="1"/>
        <end position="36"/>
    </location>
</feature>